<evidence type="ECO:0000313" key="2">
    <source>
        <dbReference type="EMBL" id="CAE7518251.1"/>
    </source>
</evidence>
<evidence type="ECO:0000313" key="3">
    <source>
        <dbReference type="Proteomes" id="UP000604046"/>
    </source>
</evidence>
<reference evidence="2" key="1">
    <citation type="submission" date="2021-02" db="EMBL/GenBank/DDBJ databases">
        <authorList>
            <person name="Dougan E. K."/>
            <person name="Rhodes N."/>
            <person name="Thang M."/>
            <person name="Chan C."/>
        </authorList>
    </citation>
    <scope>NUCLEOTIDE SEQUENCE</scope>
</reference>
<dbReference type="Proteomes" id="UP000604046">
    <property type="component" value="Unassembled WGS sequence"/>
</dbReference>
<protein>
    <submittedName>
        <fullName evidence="2">CCR4 protein</fullName>
    </submittedName>
</protein>
<feature type="transmembrane region" description="Helical" evidence="1">
    <location>
        <begin position="408"/>
        <end position="429"/>
    </location>
</feature>
<evidence type="ECO:0000256" key="1">
    <source>
        <dbReference type="SAM" id="Phobius"/>
    </source>
</evidence>
<feature type="transmembrane region" description="Helical" evidence="1">
    <location>
        <begin position="328"/>
        <end position="358"/>
    </location>
</feature>
<keyword evidence="1" id="KW-1133">Transmembrane helix</keyword>
<dbReference type="EMBL" id="CAJNDS010002540">
    <property type="protein sequence ID" value="CAE7518251.1"/>
    <property type="molecule type" value="Genomic_DNA"/>
</dbReference>
<dbReference type="OrthoDB" id="434906at2759"/>
<comment type="caution">
    <text evidence="2">The sequence shown here is derived from an EMBL/GenBank/DDBJ whole genome shotgun (WGS) entry which is preliminary data.</text>
</comment>
<organism evidence="2 3">
    <name type="scientific">Symbiodinium natans</name>
    <dbReference type="NCBI Taxonomy" id="878477"/>
    <lineage>
        <taxon>Eukaryota</taxon>
        <taxon>Sar</taxon>
        <taxon>Alveolata</taxon>
        <taxon>Dinophyceae</taxon>
        <taxon>Suessiales</taxon>
        <taxon>Symbiodiniaceae</taxon>
        <taxon>Symbiodinium</taxon>
    </lineage>
</organism>
<gene>
    <name evidence="2" type="primary">CCR4</name>
    <name evidence="2" type="ORF">SNAT2548_LOCUS29005</name>
</gene>
<sequence length="447" mass="47534">MPNPPCIKCPSGVRSCTSERLQMQRGYMISKANMTQRYHCPNAIACPGGDLPEELVPMCSPGYSGLGCTDCIETHGSADNTVLSCVPCATSVSKWAVQAFYSIVKDAVIFALAISSVMTAGSEAMHSTVLLNQLMSFATVAGTALSAVMQTSTFSKLSESLQNLLVGSGIMVDVAQGGQSGGLSTSCLAEFVGLPKTLWMAHILRSATPAVLIAFLSIYKDPWLALVVGTNCFLPEFCAGFGKYLVCFRVEKERRGGELMCSFLPDIPVATALITGMIILCFLVGVCGWMLAASSKTTPKPPHVVYLTNAYKEEFAAWEVERLVRKMLLTLVGAVLPITLAPALQLACLSVILVLSLVAYLHLLPYKEKAFNLIEAALLSDALIVTALSNSLLANDSNWAKTEATNQLLLFVTALLATAGAGGMLLLLIRAHLREHAAGAKSPEASD</sequence>
<keyword evidence="1" id="KW-0812">Transmembrane</keyword>
<feature type="transmembrane region" description="Helical" evidence="1">
    <location>
        <begin position="267"/>
        <end position="292"/>
    </location>
</feature>
<proteinExistence type="predicted"/>
<accession>A0A812TBP5</accession>
<keyword evidence="3" id="KW-1185">Reference proteome</keyword>
<keyword evidence="1" id="KW-0472">Membrane</keyword>
<name>A0A812TBP5_9DINO</name>
<feature type="transmembrane region" description="Helical" evidence="1">
    <location>
        <begin position="370"/>
        <end position="388"/>
    </location>
</feature>
<dbReference type="AlphaFoldDB" id="A0A812TBP5"/>